<dbReference type="EMBL" id="KZ819604">
    <property type="protein sequence ID" value="PWN34202.1"/>
    <property type="molecule type" value="Genomic_DNA"/>
</dbReference>
<evidence type="ECO:0000256" key="3">
    <source>
        <dbReference type="ARBA" id="ARBA00022692"/>
    </source>
</evidence>
<dbReference type="Proteomes" id="UP000245771">
    <property type="component" value="Unassembled WGS sequence"/>
</dbReference>
<dbReference type="OrthoDB" id="73465at2759"/>
<reference evidence="8 9" key="1">
    <citation type="journal article" date="2018" name="Mol. Biol. Evol.">
        <title>Broad Genomic Sampling Reveals a Smut Pathogenic Ancestry of the Fungal Clade Ustilaginomycotina.</title>
        <authorList>
            <person name="Kijpornyongpan T."/>
            <person name="Mondo S.J."/>
            <person name="Barry K."/>
            <person name="Sandor L."/>
            <person name="Lee J."/>
            <person name="Lipzen A."/>
            <person name="Pangilinan J."/>
            <person name="LaButti K."/>
            <person name="Hainaut M."/>
            <person name="Henrissat B."/>
            <person name="Grigoriev I.V."/>
            <person name="Spatafora J.W."/>
            <person name="Aime M.C."/>
        </authorList>
    </citation>
    <scope>NUCLEOTIDE SEQUENCE [LARGE SCALE GENOMIC DNA]</scope>
    <source>
        <strain evidence="8 9">MCA 3882</strain>
    </source>
</reference>
<evidence type="ECO:0000313" key="9">
    <source>
        <dbReference type="Proteomes" id="UP000245771"/>
    </source>
</evidence>
<evidence type="ECO:0000256" key="7">
    <source>
        <dbReference type="SAM" id="Phobius"/>
    </source>
</evidence>
<evidence type="ECO:0000256" key="4">
    <source>
        <dbReference type="ARBA" id="ARBA00022989"/>
    </source>
</evidence>
<dbReference type="STRING" id="1280837.A0A316V9Q9"/>
<feature type="region of interest" description="Disordered" evidence="6">
    <location>
        <begin position="41"/>
        <end position="90"/>
    </location>
</feature>
<dbReference type="PANTHER" id="PTHR31851">
    <property type="entry name" value="FE(2+)/MN(2+) TRANSPORTER PCL1"/>
    <property type="match status" value="1"/>
</dbReference>
<dbReference type="InParanoid" id="A0A316V9Q9"/>
<keyword evidence="3 7" id="KW-0812">Transmembrane</keyword>
<evidence type="ECO:0000256" key="6">
    <source>
        <dbReference type="SAM" id="MobiDB-lite"/>
    </source>
</evidence>
<dbReference type="RefSeq" id="XP_025354504.1">
    <property type="nucleotide sequence ID" value="XM_025501853.1"/>
</dbReference>
<feature type="transmembrane region" description="Helical" evidence="7">
    <location>
        <begin position="352"/>
        <end position="375"/>
    </location>
</feature>
<dbReference type="Pfam" id="PF01988">
    <property type="entry name" value="VIT1"/>
    <property type="match status" value="1"/>
</dbReference>
<feature type="compositionally biased region" description="Polar residues" evidence="6">
    <location>
        <begin position="44"/>
        <end position="59"/>
    </location>
</feature>
<dbReference type="AlphaFoldDB" id="A0A316V9Q9"/>
<keyword evidence="5 7" id="KW-0472">Membrane</keyword>
<comment type="subcellular location">
    <subcellularLocation>
        <location evidence="1">Endomembrane system</location>
        <topology evidence="1">Multi-pass membrane protein</topology>
    </subcellularLocation>
</comment>
<dbReference type="GO" id="GO:0012505">
    <property type="term" value="C:endomembrane system"/>
    <property type="evidence" value="ECO:0007669"/>
    <property type="project" value="UniProtKB-SubCell"/>
</dbReference>
<feature type="region of interest" description="Disordered" evidence="6">
    <location>
        <begin position="238"/>
        <end position="267"/>
    </location>
</feature>
<evidence type="ECO:0000256" key="1">
    <source>
        <dbReference type="ARBA" id="ARBA00004127"/>
    </source>
</evidence>
<protein>
    <submittedName>
        <fullName evidence="8">DUF125-domain-containing protein</fullName>
    </submittedName>
</protein>
<feature type="transmembrane region" description="Helical" evidence="7">
    <location>
        <begin position="321"/>
        <end position="340"/>
    </location>
</feature>
<dbReference type="CDD" id="cd02435">
    <property type="entry name" value="CCC1"/>
    <property type="match status" value="1"/>
</dbReference>
<keyword evidence="9" id="KW-1185">Reference proteome</keyword>
<dbReference type="InterPro" id="IPR008217">
    <property type="entry name" value="Ccc1_fam"/>
</dbReference>
<comment type="similarity">
    <text evidence="2">Belongs to the CCC1 family.</text>
</comment>
<gene>
    <name evidence="8" type="ORF">FA14DRAFT_191278</name>
</gene>
<organism evidence="8 9">
    <name type="scientific">Meira miltonrushii</name>
    <dbReference type="NCBI Taxonomy" id="1280837"/>
    <lineage>
        <taxon>Eukaryota</taxon>
        <taxon>Fungi</taxon>
        <taxon>Dikarya</taxon>
        <taxon>Basidiomycota</taxon>
        <taxon>Ustilaginomycotina</taxon>
        <taxon>Exobasidiomycetes</taxon>
        <taxon>Exobasidiales</taxon>
        <taxon>Brachybasidiaceae</taxon>
        <taxon>Meira</taxon>
    </lineage>
</organism>
<evidence type="ECO:0000256" key="2">
    <source>
        <dbReference type="ARBA" id="ARBA00007049"/>
    </source>
</evidence>
<evidence type="ECO:0000313" key="8">
    <source>
        <dbReference type="EMBL" id="PWN34202.1"/>
    </source>
</evidence>
<proteinExistence type="inferred from homology"/>
<feature type="compositionally biased region" description="Low complexity" evidence="6">
    <location>
        <begin position="72"/>
        <end position="82"/>
    </location>
</feature>
<dbReference type="GeneID" id="37023634"/>
<dbReference type="GO" id="GO:0030026">
    <property type="term" value="P:intracellular manganese ion homeostasis"/>
    <property type="evidence" value="ECO:0007669"/>
    <property type="project" value="InterPro"/>
</dbReference>
<keyword evidence="4 7" id="KW-1133">Transmembrane helix</keyword>
<evidence type="ECO:0000256" key="5">
    <source>
        <dbReference type="ARBA" id="ARBA00023136"/>
    </source>
</evidence>
<sequence>MPCANCTCQNKSGCSSVIANGASAPLRSNGKKTAGERTRLWATTEGSSSQYGSTNGNGNSTESEGLLEEAEVASSSTSTSGAPPAKCEKHNGVRGVCCRELKREERHLIDPDVVRDVIIGLSDGLTVPFALTAGLSGVGSTRIVVLAGLAELVSGAISMGVGGLLSAQAEVSHYNYKLASTSQRVQQSCSGELEREVCSILEPFGVPEEIGAMVAAKLQNVEQRDSKRILNQITQESGEGLPAPATSSNSAPPPPPPTRRSDGLVGPERGLTPFLLRMGEGLEKVEESRVWQSAIVIGTSYFVGGFIPLLPYILLASIQQALFMSIAITGIVLLIFGVVKQKATGAASDTKGLIYGAFSTLFVGAAAAGSSWIIVRALEGGSA</sequence>
<feature type="transmembrane region" description="Helical" evidence="7">
    <location>
        <begin position="294"/>
        <end position="315"/>
    </location>
</feature>
<name>A0A316V9Q9_9BASI</name>
<dbReference type="GO" id="GO:0005384">
    <property type="term" value="F:manganese ion transmembrane transporter activity"/>
    <property type="evidence" value="ECO:0007669"/>
    <property type="project" value="InterPro"/>
</dbReference>
<accession>A0A316V9Q9</accession>